<gene>
    <name evidence="2" type="ORF">A3J30_01700</name>
</gene>
<comment type="caution">
    <text evidence="2">The sequence shown here is derived from an EMBL/GenBank/DDBJ whole genome shotgun (WGS) entry which is preliminary data.</text>
</comment>
<dbReference type="Proteomes" id="UP000178222">
    <property type="component" value="Unassembled WGS sequence"/>
</dbReference>
<proteinExistence type="predicted"/>
<feature type="region of interest" description="Disordered" evidence="1">
    <location>
        <begin position="141"/>
        <end position="172"/>
    </location>
</feature>
<dbReference type="AlphaFoldDB" id="A0A1G2RTV4"/>
<protein>
    <submittedName>
        <fullName evidence="2">Uncharacterized protein</fullName>
    </submittedName>
</protein>
<dbReference type="EMBL" id="MHUL01000037">
    <property type="protein sequence ID" value="OHA76227.1"/>
    <property type="molecule type" value="Genomic_DNA"/>
</dbReference>
<evidence type="ECO:0000313" key="2">
    <source>
        <dbReference type="EMBL" id="OHA76227.1"/>
    </source>
</evidence>
<evidence type="ECO:0000256" key="1">
    <source>
        <dbReference type="SAM" id="MobiDB-lite"/>
    </source>
</evidence>
<name>A0A1G2RTV4_9BACT</name>
<feature type="compositionally biased region" description="Basic and acidic residues" evidence="1">
    <location>
        <begin position="148"/>
        <end position="172"/>
    </location>
</feature>
<accession>A0A1G2RTV4</accession>
<evidence type="ECO:0000313" key="3">
    <source>
        <dbReference type="Proteomes" id="UP000178222"/>
    </source>
</evidence>
<reference evidence="2 3" key="1">
    <citation type="journal article" date="2016" name="Nat. Commun.">
        <title>Thousands of microbial genomes shed light on interconnected biogeochemical processes in an aquifer system.</title>
        <authorList>
            <person name="Anantharaman K."/>
            <person name="Brown C.T."/>
            <person name="Hug L.A."/>
            <person name="Sharon I."/>
            <person name="Castelle C.J."/>
            <person name="Probst A.J."/>
            <person name="Thomas B.C."/>
            <person name="Singh A."/>
            <person name="Wilkins M.J."/>
            <person name="Karaoz U."/>
            <person name="Brodie E.L."/>
            <person name="Williams K.H."/>
            <person name="Hubbard S.S."/>
            <person name="Banfield J.F."/>
        </authorList>
    </citation>
    <scope>NUCLEOTIDE SEQUENCE [LARGE SCALE GENOMIC DNA]</scope>
</reference>
<sequence>MSTLLTPMPTQQYNQEEMWKIFEKLPEELKEAVFSAENAEHTFSICERHEINECPQVASLIGLVLMGVMLPRDFEVALVKDLGLGSATAQQVAQEVNRFILYPVKDHLEAIHAKPAEKGNAVADIGIATPRHSDRILTEESYIVTPGEEEKPSAAEEAEEQKGPDQYREPIE</sequence>
<organism evidence="2 3">
    <name type="scientific">Candidatus Wildermuthbacteria bacterium RIFCSPLOWO2_02_FULL_47_9c</name>
    <dbReference type="NCBI Taxonomy" id="1802466"/>
    <lineage>
        <taxon>Bacteria</taxon>
        <taxon>Candidatus Wildermuthiibacteriota</taxon>
    </lineage>
</organism>